<keyword evidence="2" id="KW-0255">Endonuclease</keyword>
<dbReference type="Gene3D" id="1.10.30.50">
    <property type="match status" value="1"/>
</dbReference>
<dbReference type="PANTHER" id="PTHR33877">
    <property type="entry name" value="SLL1193 PROTEIN"/>
    <property type="match status" value="1"/>
</dbReference>
<dbReference type="GO" id="GO:0003676">
    <property type="term" value="F:nucleic acid binding"/>
    <property type="evidence" value="ECO:0007669"/>
    <property type="project" value="InterPro"/>
</dbReference>
<dbReference type="GO" id="GO:0008270">
    <property type="term" value="F:zinc ion binding"/>
    <property type="evidence" value="ECO:0007669"/>
    <property type="project" value="InterPro"/>
</dbReference>
<name>A0A6N7PMU2_9BACT</name>
<keyword evidence="2" id="KW-0378">Hydrolase</keyword>
<protein>
    <submittedName>
        <fullName evidence="2">HNH endonuclease</fullName>
    </submittedName>
</protein>
<dbReference type="CDD" id="cd00085">
    <property type="entry name" value="HNHc"/>
    <property type="match status" value="1"/>
</dbReference>
<dbReference type="SMART" id="SM00507">
    <property type="entry name" value="HNHc"/>
    <property type="match status" value="1"/>
</dbReference>
<dbReference type="InterPro" id="IPR003615">
    <property type="entry name" value="HNH_nuc"/>
</dbReference>
<dbReference type="Proteomes" id="UP000440224">
    <property type="component" value="Unassembled WGS sequence"/>
</dbReference>
<reference evidence="2 3" key="1">
    <citation type="submission" date="2019-10" db="EMBL/GenBank/DDBJ databases">
        <title>A soil myxobacterium in the family Polyangiaceae.</title>
        <authorList>
            <person name="Li Y."/>
            <person name="Wang J."/>
        </authorList>
    </citation>
    <scope>NUCLEOTIDE SEQUENCE [LARGE SCALE GENOMIC DNA]</scope>
    <source>
        <strain evidence="2 3">DSM 14734</strain>
    </source>
</reference>
<evidence type="ECO:0000259" key="1">
    <source>
        <dbReference type="SMART" id="SM00507"/>
    </source>
</evidence>
<proteinExistence type="predicted"/>
<comment type="caution">
    <text evidence="2">The sequence shown here is derived from an EMBL/GenBank/DDBJ whole genome shotgun (WGS) entry which is preliminary data.</text>
</comment>
<accession>A0A6N7PMU2</accession>
<keyword evidence="3" id="KW-1185">Reference proteome</keyword>
<dbReference type="PANTHER" id="PTHR33877:SF1">
    <property type="entry name" value="TYPE IV METHYL-DIRECTED RESTRICTION ENZYME ECOKMCRA"/>
    <property type="match status" value="1"/>
</dbReference>
<organism evidence="2 3">
    <name type="scientific">Polyangium spumosum</name>
    <dbReference type="NCBI Taxonomy" id="889282"/>
    <lineage>
        <taxon>Bacteria</taxon>
        <taxon>Pseudomonadati</taxon>
        <taxon>Myxococcota</taxon>
        <taxon>Polyangia</taxon>
        <taxon>Polyangiales</taxon>
        <taxon>Polyangiaceae</taxon>
        <taxon>Polyangium</taxon>
    </lineage>
</organism>
<dbReference type="GO" id="GO:0004519">
    <property type="term" value="F:endonuclease activity"/>
    <property type="evidence" value="ECO:0007669"/>
    <property type="project" value="UniProtKB-KW"/>
</dbReference>
<dbReference type="AlphaFoldDB" id="A0A6N7PMU2"/>
<keyword evidence="2" id="KW-0540">Nuclease</keyword>
<feature type="domain" description="HNH nuclease" evidence="1">
    <location>
        <begin position="13"/>
        <end position="68"/>
    </location>
</feature>
<dbReference type="InterPro" id="IPR002711">
    <property type="entry name" value="HNH"/>
</dbReference>
<dbReference type="InterPro" id="IPR052892">
    <property type="entry name" value="NA-targeting_endonuclease"/>
</dbReference>
<evidence type="ECO:0000313" key="2">
    <source>
        <dbReference type="EMBL" id="MRG92116.1"/>
    </source>
</evidence>
<gene>
    <name evidence="2" type="ORF">GF068_09275</name>
</gene>
<dbReference type="Pfam" id="PF01844">
    <property type="entry name" value="HNH"/>
    <property type="match status" value="1"/>
</dbReference>
<sequence>MDRARRLVKLSSDTRDLVERRAQGSCEYCRFPQSASILPHHVDHIIGRQHRGSDDVDNLCLCCIRCNLKKGPNIASIDSETSKIVALYHPRRQSWREHFAVGADGSIRGVTAEGRATVQLLDMNEEGRIRLRTLLLRRGWRP</sequence>
<dbReference type="OrthoDB" id="9802901at2"/>
<evidence type="ECO:0000313" key="3">
    <source>
        <dbReference type="Proteomes" id="UP000440224"/>
    </source>
</evidence>
<dbReference type="EMBL" id="WJIE01000002">
    <property type="protein sequence ID" value="MRG92116.1"/>
    <property type="molecule type" value="Genomic_DNA"/>
</dbReference>